<gene>
    <name evidence="1" type="ORF">MNY70_16080</name>
</gene>
<reference evidence="1" key="1">
    <citation type="submission" date="2022-03" db="EMBL/GenBank/DDBJ databases">
        <title>ESBL-producing Moellerella wisconsensis and Escherichia marmotae isolated from wild game meat.</title>
        <authorList>
            <person name="Biggel M."/>
        </authorList>
    </citation>
    <scope>NUCLEOTIDE SEQUENCE</scope>
    <source>
        <strain evidence="1">W1</strain>
    </source>
</reference>
<evidence type="ECO:0000313" key="1">
    <source>
        <dbReference type="EMBL" id="UNH40748.1"/>
    </source>
</evidence>
<dbReference type="EMBL" id="CP093256">
    <property type="protein sequence ID" value="UNH40748.1"/>
    <property type="molecule type" value="Genomic_DNA"/>
</dbReference>
<keyword evidence="2" id="KW-1185">Reference proteome</keyword>
<protein>
    <submittedName>
        <fullName evidence="1">HAD-IA family hydrolase</fullName>
    </submittedName>
</protein>
<organism evidence="1 2">
    <name type="scientific">Moellerella wisconsensis</name>
    <dbReference type="NCBI Taxonomy" id="158849"/>
    <lineage>
        <taxon>Bacteria</taxon>
        <taxon>Pseudomonadati</taxon>
        <taxon>Pseudomonadota</taxon>
        <taxon>Gammaproteobacteria</taxon>
        <taxon>Enterobacterales</taxon>
        <taxon>Morganellaceae</taxon>
        <taxon>Moellerella</taxon>
    </lineage>
</organism>
<evidence type="ECO:0000313" key="2">
    <source>
        <dbReference type="Proteomes" id="UP000829420"/>
    </source>
</evidence>
<keyword evidence="1" id="KW-0378">Hydrolase</keyword>
<sequence length="199" mass="23012">MIFMFDMGGVVANSSSMNNICNELGINEFEYRTFQLDSSGRNTYKQLSVGSITNEDYWKNFSINYKKKITQDYFKNFYNPIINNSVLLQIKKLKEKYRIICGTNTIKSHFDVHLQRGNYDVFDSIYSSHSLGVVKPNYDFFNQVITAEQVLAQNIFFVDDNKENIESAKKIGMKVHLFTSNENLHKSLSAYLSSDINVL</sequence>
<accession>A0ACD3YCG0</accession>
<proteinExistence type="predicted"/>
<keyword evidence="1" id="KW-0614">Plasmid</keyword>
<geneLocation type="plasmid" evidence="1 2">
    <name>pW1-a</name>
</geneLocation>
<name>A0ACD3YCG0_9GAMM</name>
<dbReference type="Proteomes" id="UP000829420">
    <property type="component" value="Plasmid pW1-a"/>
</dbReference>